<organism evidence="2 3">
    <name type="scientific">Candidatus Jorgensenbacteria bacterium GWC1_48_12</name>
    <dbReference type="NCBI Taxonomy" id="1798469"/>
    <lineage>
        <taxon>Bacteria</taxon>
        <taxon>Candidatus Joergenseniibacteriota</taxon>
    </lineage>
</organism>
<evidence type="ECO:0000313" key="3">
    <source>
        <dbReference type="Proteomes" id="UP000179324"/>
    </source>
</evidence>
<sequence>MPVNKNERILVYTNLLFLIPIIIGLVNRHINITLLLGVFVVFSTLYHLSRKPGAEWWWRTVGRSPVQTFLLISEIALAIVLAIWSIAILLQKSSWLFGIAFVLFVPSFVMFLSTNYKRYILYHSIWHIASAAIVTLVLI</sequence>
<feature type="transmembrane region" description="Helical" evidence="1">
    <location>
        <begin position="9"/>
        <end position="26"/>
    </location>
</feature>
<dbReference type="Proteomes" id="UP000179324">
    <property type="component" value="Unassembled WGS sequence"/>
</dbReference>
<keyword evidence="1" id="KW-1133">Transmembrane helix</keyword>
<reference evidence="2 3" key="1">
    <citation type="journal article" date="2016" name="Nat. Commun.">
        <title>Thousands of microbial genomes shed light on interconnected biogeochemical processes in an aquifer system.</title>
        <authorList>
            <person name="Anantharaman K."/>
            <person name="Brown C.T."/>
            <person name="Hug L.A."/>
            <person name="Sharon I."/>
            <person name="Castelle C.J."/>
            <person name="Probst A.J."/>
            <person name="Thomas B.C."/>
            <person name="Singh A."/>
            <person name="Wilkins M.J."/>
            <person name="Karaoz U."/>
            <person name="Brodie E.L."/>
            <person name="Williams K.H."/>
            <person name="Hubbard S.S."/>
            <person name="Banfield J.F."/>
        </authorList>
    </citation>
    <scope>NUCLEOTIDE SEQUENCE [LARGE SCALE GENOMIC DNA]</scope>
</reference>
<evidence type="ECO:0000256" key="1">
    <source>
        <dbReference type="SAM" id="Phobius"/>
    </source>
</evidence>
<feature type="transmembrane region" description="Helical" evidence="1">
    <location>
        <begin position="119"/>
        <end position="138"/>
    </location>
</feature>
<evidence type="ECO:0000313" key="2">
    <source>
        <dbReference type="EMBL" id="OGG37945.1"/>
    </source>
</evidence>
<keyword evidence="1" id="KW-0472">Membrane</keyword>
<dbReference type="EMBL" id="MFKI01000043">
    <property type="protein sequence ID" value="OGG37945.1"/>
    <property type="molecule type" value="Genomic_DNA"/>
</dbReference>
<feature type="transmembrane region" description="Helical" evidence="1">
    <location>
        <begin position="95"/>
        <end position="112"/>
    </location>
</feature>
<proteinExistence type="predicted"/>
<gene>
    <name evidence="2" type="ORF">A2127_01010</name>
</gene>
<feature type="transmembrane region" description="Helical" evidence="1">
    <location>
        <begin position="32"/>
        <end position="48"/>
    </location>
</feature>
<dbReference type="AlphaFoldDB" id="A0A1F6BLY8"/>
<keyword evidence="1" id="KW-0812">Transmembrane</keyword>
<accession>A0A1F6BLY8</accession>
<feature type="transmembrane region" description="Helical" evidence="1">
    <location>
        <begin position="69"/>
        <end position="89"/>
    </location>
</feature>
<name>A0A1F6BLY8_9BACT</name>
<protein>
    <submittedName>
        <fullName evidence="2">Uncharacterized protein</fullName>
    </submittedName>
</protein>
<comment type="caution">
    <text evidence="2">The sequence shown here is derived from an EMBL/GenBank/DDBJ whole genome shotgun (WGS) entry which is preliminary data.</text>
</comment>